<accession>A0ABP7RHL0</accession>
<gene>
    <name evidence="2" type="ORF">GCM10022408_05430</name>
</gene>
<evidence type="ECO:0000259" key="1">
    <source>
        <dbReference type="SMART" id="SM00065"/>
    </source>
</evidence>
<reference evidence="3" key="1">
    <citation type="journal article" date="2019" name="Int. J. Syst. Evol. Microbiol.">
        <title>The Global Catalogue of Microorganisms (GCM) 10K type strain sequencing project: providing services to taxonomists for standard genome sequencing and annotation.</title>
        <authorList>
            <consortium name="The Broad Institute Genomics Platform"/>
            <consortium name="The Broad Institute Genome Sequencing Center for Infectious Disease"/>
            <person name="Wu L."/>
            <person name="Ma J."/>
        </authorList>
    </citation>
    <scope>NUCLEOTIDE SEQUENCE [LARGE SCALE GENOMIC DNA]</scope>
    <source>
        <strain evidence="3">JCM 17224</strain>
    </source>
</reference>
<dbReference type="Proteomes" id="UP001500567">
    <property type="component" value="Unassembled WGS sequence"/>
</dbReference>
<dbReference type="SMART" id="SM00065">
    <property type="entry name" value="GAF"/>
    <property type="match status" value="1"/>
</dbReference>
<keyword evidence="3" id="KW-1185">Reference proteome</keyword>
<dbReference type="Gene3D" id="3.30.450.40">
    <property type="match status" value="1"/>
</dbReference>
<dbReference type="InterPro" id="IPR029016">
    <property type="entry name" value="GAF-like_dom_sf"/>
</dbReference>
<comment type="caution">
    <text evidence="2">The sequence shown here is derived from an EMBL/GenBank/DDBJ whole genome shotgun (WGS) entry which is preliminary data.</text>
</comment>
<evidence type="ECO:0000313" key="2">
    <source>
        <dbReference type="EMBL" id="GAA3997617.1"/>
    </source>
</evidence>
<dbReference type="PANTHER" id="PTHR43102:SF2">
    <property type="entry name" value="GAF DOMAIN-CONTAINING PROTEIN"/>
    <property type="match status" value="1"/>
</dbReference>
<sequence length="245" mass="26802">MTNLPDNLIPAGDASRVRSLHNFQILNTTPEPIFDEFVALAAQLFNLPVSLISLVDEQQVFFKANTGLPGLKRLERTESLCSAAILQNQVLAYSDLSEEGCGLVNPYIAQSAGMRFYAGAALRMPDGENIGSICVIGREPRTIAPEEEGLLSNLAELVSLTIRLRSDYLHQGRPADWQAAQHQLETLLHDHAAFVRYLTTRTGTVSASPQDLPGIQSRLQEVRSTLTHLLAEVSSSDRYSATTAD</sequence>
<dbReference type="RefSeq" id="WP_345070819.1">
    <property type="nucleotide sequence ID" value="NZ_BAABDJ010000002.1"/>
</dbReference>
<dbReference type="PANTHER" id="PTHR43102">
    <property type="entry name" value="SLR1143 PROTEIN"/>
    <property type="match status" value="1"/>
</dbReference>
<feature type="domain" description="GAF" evidence="1">
    <location>
        <begin position="29"/>
        <end position="173"/>
    </location>
</feature>
<protein>
    <recommendedName>
        <fullName evidence="1">GAF domain-containing protein</fullName>
    </recommendedName>
</protein>
<dbReference type="SUPFAM" id="SSF55781">
    <property type="entry name" value="GAF domain-like"/>
    <property type="match status" value="1"/>
</dbReference>
<organism evidence="2 3">
    <name type="scientific">Hymenobacter fastidiosus</name>
    <dbReference type="NCBI Taxonomy" id="486264"/>
    <lineage>
        <taxon>Bacteria</taxon>
        <taxon>Pseudomonadati</taxon>
        <taxon>Bacteroidota</taxon>
        <taxon>Cytophagia</taxon>
        <taxon>Cytophagales</taxon>
        <taxon>Hymenobacteraceae</taxon>
        <taxon>Hymenobacter</taxon>
    </lineage>
</organism>
<evidence type="ECO:0000313" key="3">
    <source>
        <dbReference type="Proteomes" id="UP001500567"/>
    </source>
</evidence>
<dbReference type="InterPro" id="IPR003018">
    <property type="entry name" value="GAF"/>
</dbReference>
<dbReference type="Pfam" id="PF01590">
    <property type="entry name" value="GAF"/>
    <property type="match status" value="1"/>
</dbReference>
<name>A0ABP7RHL0_9BACT</name>
<dbReference type="EMBL" id="BAABDJ010000002">
    <property type="protein sequence ID" value="GAA3997617.1"/>
    <property type="molecule type" value="Genomic_DNA"/>
</dbReference>
<proteinExistence type="predicted"/>